<feature type="signal peptide" evidence="2">
    <location>
        <begin position="1"/>
        <end position="31"/>
    </location>
</feature>
<keyword evidence="1" id="KW-1133">Transmembrane helix</keyword>
<dbReference type="Gene3D" id="3.40.710.10">
    <property type="entry name" value="DD-peptidase/beta-lactamase superfamily"/>
    <property type="match status" value="1"/>
</dbReference>
<feature type="transmembrane region" description="Helical" evidence="1">
    <location>
        <begin position="469"/>
        <end position="494"/>
    </location>
</feature>
<sequence length="513" mass="55925">MDEKFRRFTTWSATVAIVFTLALVAPPAANAQGPNDEDMHTSVEEYLRERTAQTRTPGASYAIVSSDGIESMDAWGTSSNGNPVTTETNFLWGSVAKPVTSAAVMQLVDDGRLDLDDPVKDHLDYFTVADAEAAERITVRHLLDQTSGLPIDTLITDRFGDYDDPYSEAVADLANVELDAQPGQRHIYTSANYLVLGAMIEQITGESFADHVHSQFLRTMMDSPILDRPAASRLDGGHSYAFGQPVSVKSPFDEAGASYGYMGGTITDLAGFAKFVLNEGSVDGQQVVATESVATMLEGSAEIHRAHMYGLGWRDDERNRDLGTSTYWHNGAVPGYTTFIAVMPEHDTAIVIMQNIFGHFQDVQLLQTSLNATRIAAGGEAGPDSGRATYASTLAILAVVLLGFATILAWSIRRLTRPLSNNERRWLLYVWTIGWALVGSALTWAILWFPTTMGVRLAMVRMVAPDMGWMLTSLAAIAAMVALAWLVGGSVRLYRLRPSRVDKDFAATEPRPG</sequence>
<dbReference type="SUPFAM" id="SSF56601">
    <property type="entry name" value="beta-lactamase/transpeptidase-like"/>
    <property type="match status" value="1"/>
</dbReference>
<feature type="chain" id="PRO_5034949872" evidence="2">
    <location>
        <begin position="32"/>
        <end position="513"/>
    </location>
</feature>
<organism evidence="4 5">
    <name type="scientific">Natronoglycomyces albus</name>
    <dbReference type="NCBI Taxonomy" id="2811108"/>
    <lineage>
        <taxon>Bacteria</taxon>
        <taxon>Bacillati</taxon>
        <taxon>Actinomycetota</taxon>
        <taxon>Actinomycetes</taxon>
        <taxon>Glycomycetales</taxon>
        <taxon>Glycomycetaceae</taxon>
        <taxon>Natronoglycomyces</taxon>
    </lineage>
</organism>
<evidence type="ECO:0000256" key="2">
    <source>
        <dbReference type="SAM" id="SignalP"/>
    </source>
</evidence>
<dbReference type="AlphaFoldDB" id="A0A895XRZ9"/>
<dbReference type="Pfam" id="PF00144">
    <property type="entry name" value="Beta-lactamase"/>
    <property type="match status" value="1"/>
</dbReference>
<dbReference type="KEGG" id="nav:JQS30_16565"/>
<dbReference type="RefSeq" id="WP_213171344.1">
    <property type="nucleotide sequence ID" value="NZ_CP070496.1"/>
</dbReference>
<evidence type="ECO:0000313" key="5">
    <source>
        <dbReference type="Proteomes" id="UP000662939"/>
    </source>
</evidence>
<reference evidence="4" key="1">
    <citation type="submission" date="2021-02" db="EMBL/GenBank/DDBJ databases">
        <title>Natronoglycomyces albus gen. nov., sp. nov, a haloalkaliphilic actinobacterium from a soda solonchak soil.</title>
        <authorList>
            <person name="Sorokin D.Y."/>
            <person name="Khijniak T.V."/>
            <person name="Zakharycheva A.P."/>
            <person name="Boueva O.V."/>
            <person name="Ariskina E.V."/>
            <person name="Hahnke R.L."/>
            <person name="Bunk B."/>
            <person name="Sproer C."/>
            <person name="Schumann P."/>
            <person name="Evtushenko L.I."/>
            <person name="Kublanov I.V."/>
        </authorList>
    </citation>
    <scope>NUCLEOTIDE SEQUENCE</scope>
    <source>
        <strain evidence="4">DSM 106290</strain>
    </source>
</reference>
<dbReference type="PANTHER" id="PTHR43283">
    <property type="entry name" value="BETA-LACTAMASE-RELATED"/>
    <property type="match status" value="1"/>
</dbReference>
<keyword evidence="1" id="KW-0812">Transmembrane</keyword>
<feature type="domain" description="Beta-lactamase-related" evidence="3">
    <location>
        <begin position="44"/>
        <end position="362"/>
    </location>
</feature>
<name>A0A895XRZ9_9ACTN</name>
<dbReference type="InterPro" id="IPR001466">
    <property type="entry name" value="Beta-lactam-related"/>
</dbReference>
<accession>A0A895XRZ9</accession>
<evidence type="ECO:0000256" key="1">
    <source>
        <dbReference type="SAM" id="Phobius"/>
    </source>
</evidence>
<dbReference type="InterPro" id="IPR050789">
    <property type="entry name" value="Diverse_Enzym_Activities"/>
</dbReference>
<dbReference type="EMBL" id="CP070496">
    <property type="protein sequence ID" value="QSB05336.1"/>
    <property type="molecule type" value="Genomic_DNA"/>
</dbReference>
<evidence type="ECO:0000313" key="4">
    <source>
        <dbReference type="EMBL" id="QSB05336.1"/>
    </source>
</evidence>
<keyword evidence="1" id="KW-0472">Membrane</keyword>
<evidence type="ECO:0000259" key="3">
    <source>
        <dbReference type="Pfam" id="PF00144"/>
    </source>
</evidence>
<gene>
    <name evidence="4" type="ORF">JQS30_16565</name>
</gene>
<feature type="transmembrane region" description="Helical" evidence="1">
    <location>
        <begin position="390"/>
        <end position="410"/>
    </location>
</feature>
<dbReference type="InterPro" id="IPR012338">
    <property type="entry name" value="Beta-lactam/transpept-like"/>
</dbReference>
<protein>
    <submittedName>
        <fullName evidence="4">Beta-lactamase family protein</fullName>
    </submittedName>
</protein>
<feature type="transmembrane region" description="Helical" evidence="1">
    <location>
        <begin position="426"/>
        <end position="449"/>
    </location>
</feature>
<keyword evidence="2" id="KW-0732">Signal</keyword>
<dbReference type="Proteomes" id="UP000662939">
    <property type="component" value="Chromosome"/>
</dbReference>
<keyword evidence="5" id="KW-1185">Reference proteome</keyword>
<proteinExistence type="predicted"/>